<dbReference type="GO" id="GO:0005085">
    <property type="term" value="F:guanyl-nucleotide exchange factor activity"/>
    <property type="evidence" value="ECO:0007669"/>
    <property type="project" value="UniProtKB-KW"/>
</dbReference>
<organism evidence="7 8">
    <name type="scientific">Lates japonicus</name>
    <name type="common">Japanese lates</name>
    <dbReference type="NCBI Taxonomy" id="270547"/>
    <lineage>
        <taxon>Eukaryota</taxon>
        <taxon>Metazoa</taxon>
        <taxon>Chordata</taxon>
        <taxon>Craniata</taxon>
        <taxon>Vertebrata</taxon>
        <taxon>Euteleostomi</taxon>
        <taxon>Actinopterygii</taxon>
        <taxon>Neopterygii</taxon>
        <taxon>Teleostei</taxon>
        <taxon>Neoteleostei</taxon>
        <taxon>Acanthomorphata</taxon>
        <taxon>Carangaria</taxon>
        <taxon>Carangaria incertae sedis</taxon>
        <taxon>Centropomidae</taxon>
        <taxon>Lates</taxon>
    </lineage>
</organism>
<evidence type="ECO:0000256" key="3">
    <source>
        <dbReference type="ARBA" id="ARBA00022658"/>
    </source>
</evidence>
<dbReference type="PANTHER" id="PTHR18947:SF35">
    <property type="entry name" value="COILED-COIL DOMAIN-CONTAINING PROTEIN 88B"/>
    <property type="match status" value="1"/>
</dbReference>
<keyword evidence="8" id="KW-1185">Reference proteome</keyword>
<keyword evidence="3" id="KW-0344">Guanine-nucleotide releasing factor</keyword>
<dbReference type="Gene3D" id="1.10.418.10">
    <property type="entry name" value="Calponin-like domain"/>
    <property type="match status" value="1"/>
</dbReference>
<gene>
    <name evidence="7" type="ORF">AKAME5_002160600</name>
</gene>
<keyword evidence="2" id="KW-0963">Cytoplasm</keyword>
<dbReference type="GO" id="GO:0031122">
    <property type="term" value="P:cytoplasmic microtubule organization"/>
    <property type="evidence" value="ECO:0007669"/>
    <property type="project" value="TreeGrafter"/>
</dbReference>
<evidence type="ECO:0000256" key="1">
    <source>
        <dbReference type="ARBA" id="ARBA00004496"/>
    </source>
</evidence>
<sequence length="219" mass="25300">MEIIENSWEGALAQWVQLFEKMVDREDGVPLYSQYMEVNSVSQSTRDRYLRLTNGIFLNEVMRVIDPNPKVERLYDSGRDDHMLRVQNFSILNRHLRAFYQEDLQQLILMSLPNVAILGQDPLTEAAVEELRRLLLLLLGCAVQCERKETFIQQIQSLDIETQAAIASCIQQVTQDPRVVLPLQWEELVEVEGADLQLVFSSMAKQIQSLLAQRDTHLE</sequence>
<dbReference type="GO" id="GO:0008017">
    <property type="term" value="F:microtubule binding"/>
    <property type="evidence" value="ECO:0007669"/>
    <property type="project" value="TreeGrafter"/>
</dbReference>
<accession>A0AAD3RH74</accession>
<comment type="caution">
    <text evidence="7">The sequence shown here is derived from an EMBL/GenBank/DDBJ whole genome shotgun (WGS) entry which is preliminary data.</text>
</comment>
<name>A0AAD3RH74_LATJO</name>
<dbReference type="SUPFAM" id="SSF116907">
    <property type="entry name" value="Hook domain"/>
    <property type="match status" value="1"/>
</dbReference>
<reference evidence="7" key="1">
    <citation type="submission" date="2022-08" db="EMBL/GenBank/DDBJ databases">
        <title>Genome sequencing of akame (Lates japonicus).</title>
        <authorList>
            <person name="Hashiguchi Y."/>
            <person name="Takahashi H."/>
        </authorList>
    </citation>
    <scope>NUCLEOTIDE SEQUENCE</scope>
    <source>
        <strain evidence="7">Kochi</strain>
    </source>
</reference>
<dbReference type="PANTHER" id="PTHR18947">
    <property type="entry name" value="HOOK PROTEINS"/>
    <property type="match status" value="1"/>
</dbReference>
<comment type="subcellular location">
    <subcellularLocation>
        <location evidence="1">Cytoplasm</location>
    </subcellularLocation>
</comment>
<evidence type="ECO:0000313" key="7">
    <source>
        <dbReference type="EMBL" id="GLD70289.1"/>
    </source>
</evidence>
<comment type="similarity">
    <text evidence="5">Belongs to the CCDC88 family.</text>
</comment>
<evidence type="ECO:0000259" key="6">
    <source>
        <dbReference type="Pfam" id="PF19047"/>
    </source>
</evidence>
<dbReference type="InterPro" id="IPR036872">
    <property type="entry name" value="CH_dom_sf"/>
</dbReference>
<evidence type="ECO:0000256" key="5">
    <source>
        <dbReference type="ARBA" id="ARBA00061299"/>
    </source>
</evidence>
<dbReference type="GO" id="GO:0007165">
    <property type="term" value="P:signal transduction"/>
    <property type="evidence" value="ECO:0007669"/>
    <property type="project" value="UniProtKB-ARBA"/>
</dbReference>
<dbReference type="GO" id="GO:0005737">
    <property type="term" value="C:cytoplasm"/>
    <property type="evidence" value="ECO:0007669"/>
    <property type="project" value="UniProtKB-SubCell"/>
</dbReference>
<proteinExistence type="inferred from homology"/>
<dbReference type="GO" id="GO:0030705">
    <property type="term" value="P:cytoskeleton-dependent intracellular transport"/>
    <property type="evidence" value="ECO:0007669"/>
    <property type="project" value="InterPro"/>
</dbReference>
<feature type="domain" description="HOOK N-terminal" evidence="6">
    <location>
        <begin position="47"/>
        <end position="172"/>
    </location>
</feature>
<dbReference type="GO" id="GO:0005813">
    <property type="term" value="C:centrosome"/>
    <property type="evidence" value="ECO:0007669"/>
    <property type="project" value="TreeGrafter"/>
</dbReference>
<dbReference type="FunFam" id="1.10.418.10:FF:000035">
    <property type="entry name" value="girdin isoform X1"/>
    <property type="match status" value="1"/>
</dbReference>
<protein>
    <submittedName>
        <fullName evidence="7">Girdin-like isoform X1</fullName>
    </submittedName>
</protein>
<dbReference type="Pfam" id="PF19047">
    <property type="entry name" value="HOOK_N"/>
    <property type="match status" value="1"/>
</dbReference>
<dbReference type="EMBL" id="BRZM01000373">
    <property type="protein sequence ID" value="GLD70289.1"/>
    <property type="molecule type" value="Genomic_DNA"/>
</dbReference>
<dbReference type="AlphaFoldDB" id="A0AAD3RH74"/>
<feature type="non-terminal residue" evidence="7">
    <location>
        <position position="219"/>
    </location>
</feature>
<dbReference type="GO" id="GO:0051959">
    <property type="term" value="F:dynein light intermediate chain binding"/>
    <property type="evidence" value="ECO:0007669"/>
    <property type="project" value="TreeGrafter"/>
</dbReference>
<dbReference type="Proteomes" id="UP001279410">
    <property type="component" value="Unassembled WGS sequence"/>
</dbReference>
<evidence type="ECO:0000256" key="4">
    <source>
        <dbReference type="ARBA" id="ARBA00023054"/>
    </source>
</evidence>
<evidence type="ECO:0000256" key="2">
    <source>
        <dbReference type="ARBA" id="ARBA00022490"/>
    </source>
</evidence>
<keyword evidence="4" id="KW-0175">Coiled coil</keyword>
<dbReference type="InterPro" id="IPR043936">
    <property type="entry name" value="HOOK_N"/>
</dbReference>
<evidence type="ECO:0000313" key="8">
    <source>
        <dbReference type="Proteomes" id="UP001279410"/>
    </source>
</evidence>